<dbReference type="GO" id="GO:0010468">
    <property type="term" value="P:regulation of gene expression"/>
    <property type="evidence" value="ECO:0007669"/>
    <property type="project" value="TreeGrafter"/>
</dbReference>
<feature type="domain" description="RanBP2-type" evidence="6">
    <location>
        <begin position="382"/>
        <end position="411"/>
    </location>
</feature>
<keyword evidence="1" id="KW-0479">Metal-binding</keyword>
<evidence type="ECO:0000256" key="3">
    <source>
        <dbReference type="ARBA" id="ARBA00022833"/>
    </source>
</evidence>
<evidence type="ECO:0000256" key="4">
    <source>
        <dbReference type="PROSITE-ProRule" id="PRU00322"/>
    </source>
</evidence>
<dbReference type="GO" id="GO:0032454">
    <property type="term" value="F:histone H3K9 demethylase activity"/>
    <property type="evidence" value="ECO:0007669"/>
    <property type="project" value="TreeGrafter"/>
</dbReference>
<feature type="domain" description="JmjC" evidence="8">
    <location>
        <begin position="172"/>
        <end position="334"/>
    </location>
</feature>
<dbReference type="Gene3D" id="2.60.120.650">
    <property type="entry name" value="Cupin"/>
    <property type="match status" value="1"/>
</dbReference>
<dbReference type="SUPFAM" id="SSF51197">
    <property type="entry name" value="Clavaminate synthase-like"/>
    <property type="match status" value="1"/>
</dbReference>
<dbReference type="PANTHER" id="PTHR10694:SF7">
    <property type="entry name" value="[HISTONE H3]-TRIMETHYL-L-LYSINE(9) DEMETHYLASE"/>
    <property type="match status" value="1"/>
</dbReference>
<dbReference type="Gene3D" id="1.10.150.50">
    <property type="entry name" value="Transcription Factor, Ets-1"/>
    <property type="match status" value="1"/>
</dbReference>
<dbReference type="PROSITE" id="PS51184">
    <property type="entry name" value="JMJC"/>
    <property type="match status" value="1"/>
</dbReference>
<dbReference type="GO" id="GO:0000785">
    <property type="term" value="C:chromatin"/>
    <property type="evidence" value="ECO:0007669"/>
    <property type="project" value="TreeGrafter"/>
</dbReference>
<organism evidence="9">
    <name type="scientific">Lotharella globosa</name>
    <dbReference type="NCBI Taxonomy" id="91324"/>
    <lineage>
        <taxon>Eukaryota</taxon>
        <taxon>Sar</taxon>
        <taxon>Rhizaria</taxon>
        <taxon>Cercozoa</taxon>
        <taxon>Chlorarachniophyceae</taxon>
        <taxon>Lotharella</taxon>
    </lineage>
</organism>
<dbReference type="GO" id="GO:0005634">
    <property type="term" value="C:nucleus"/>
    <property type="evidence" value="ECO:0007669"/>
    <property type="project" value="TreeGrafter"/>
</dbReference>
<dbReference type="InterPro" id="IPR013761">
    <property type="entry name" value="SAM/pointed_sf"/>
</dbReference>
<dbReference type="GO" id="GO:0008270">
    <property type="term" value="F:zinc ion binding"/>
    <property type="evidence" value="ECO:0007669"/>
    <property type="project" value="UniProtKB-KW"/>
</dbReference>
<dbReference type="PROSITE" id="PS50199">
    <property type="entry name" value="ZF_RANBP2_2"/>
    <property type="match status" value="1"/>
</dbReference>
<evidence type="ECO:0000259" key="8">
    <source>
        <dbReference type="PROSITE" id="PS51184"/>
    </source>
</evidence>
<dbReference type="GO" id="GO:0051864">
    <property type="term" value="F:histone H3K36 demethylase activity"/>
    <property type="evidence" value="ECO:0007669"/>
    <property type="project" value="TreeGrafter"/>
</dbReference>
<dbReference type="EMBL" id="HBIV01006740">
    <property type="protein sequence ID" value="CAE0651481.1"/>
    <property type="molecule type" value="Transcribed_RNA"/>
</dbReference>
<dbReference type="Pfam" id="PF02375">
    <property type="entry name" value="JmjN"/>
    <property type="match status" value="1"/>
</dbReference>
<sequence length="527" mass="61546">MEDRQCEVPVFRPKWKDFKDFAKYVESIEVKCKKYGLCKVIPPKEFIARARGYHFDSLGFVGSKPRCDPQEVKNAQANPGDDPAIIRTPVRQHLNGSRGIYEVISVEEGDFMTVKQYESECSNMLETLSDREKELYRNRKYRDLERAYWSNLAVRKEPLYGADSPGSLFDQNSQSVAWNCNNLGTLLDLVKSDLPGVTVPMLYFGMWRAMFAWHVEDMNLFSINYLHFGKPKQWYCVPASHFEKTDRLLRSLYPHQYRQCPEFLRHKKCVVSPNVLKQHNIPVHRCIHYEGEFMITFPRSFHAGFNYGFNCAESVNFALKSWVAEGVKANFCKCQPDTVRIDMEDFVHRMADAELIEETDPLFDVIKEAAAKKEKSTARWGKVEPWSCPQCTFCNNRARVKCAICEYRPSKKQMKEAIARAKQQREEESVTKEVKENVHEVTGTSENRRKRKRKMQQTPTIAFPDHEITKFFREIGICAHYANRMIKRKLELKQILNMKRDELKRHLPLGPRIKICNHNAAKREASE</sequence>
<dbReference type="PROSITE" id="PS51183">
    <property type="entry name" value="JMJN"/>
    <property type="match status" value="1"/>
</dbReference>
<protein>
    <recommendedName>
        <fullName evidence="10">[Histone H3]-trimethyl-L-lysine(9) demethylase</fullName>
    </recommendedName>
</protein>
<dbReference type="PROSITE" id="PS01358">
    <property type="entry name" value="ZF_RANBP2_1"/>
    <property type="match status" value="1"/>
</dbReference>
<dbReference type="Gene3D" id="2.30.30.380">
    <property type="entry name" value="Zn-finger domain of Sec23/24"/>
    <property type="match status" value="1"/>
</dbReference>
<name>A0A7S3YH57_9EUKA</name>
<accession>A0A7S3YH57</accession>
<reference evidence="9" key="1">
    <citation type="submission" date="2021-01" db="EMBL/GenBank/DDBJ databases">
        <authorList>
            <person name="Corre E."/>
            <person name="Pelletier E."/>
            <person name="Niang G."/>
            <person name="Scheremetjew M."/>
            <person name="Finn R."/>
            <person name="Kale V."/>
            <person name="Holt S."/>
            <person name="Cochrane G."/>
            <person name="Meng A."/>
            <person name="Brown T."/>
            <person name="Cohen L."/>
        </authorList>
    </citation>
    <scope>NUCLEOTIDE SEQUENCE</scope>
    <source>
        <strain evidence="9">CCCM811</strain>
    </source>
</reference>
<evidence type="ECO:0000256" key="1">
    <source>
        <dbReference type="ARBA" id="ARBA00022723"/>
    </source>
</evidence>
<dbReference type="PANTHER" id="PTHR10694">
    <property type="entry name" value="LYSINE-SPECIFIC DEMETHYLASE"/>
    <property type="match status" value="1"/>
</dbReference>
<evidence type="ECO:0008006" key="10">
    <source>
        <dbReference type="Google" id="ProtNLM"/>
    </source>
</evidence>
<dbReference type="InterPro" id="IPR003347">
    <property type="entry name" value="JmjC_dom"/>
</dbReference>
<keyword evidence="2 4" id="KW-0863">Zinc-finger</keyword>
<feature type="domain" description="JmjN" evidence="7">
    <location>
        <begin position="8"/>
        <end position="49"/>
    </location>
</feature>
<dbReference type="InterPro" id="IPR001876">
    <property type="entry name" value="Znf_RanBP2"/>
</dbReference>
<dbReference type="AlphaFoldDB" id="A0A7S3YH57"/>
<evidence type="ECO:0000259" key="7">
    <source>
        <dbReference type="PROSITE" id="PS51183"/>
    </source>
</evidence>
<evidence type="ECO:0000256" key="5">
    <source>
        <dbReference type="SAM" id="MobiDB-lite"/>
    </source>
</evidence>
<evidence type="ECO:0000256" key="2">
    <source>
        <dbReference type="ARBA" id="ARBA00022771"/>
    </source>
</evidence>
<dbReference type="Pfam" id="PF02373">
    <property type="entry name" value="JmjC"/>
    <property type="match status" value="1"/>
</dbReference>
<feature type="region of interest" description="Disordered" evidence="5">
    <location>
        <begin position="435"/>
        <end position="458"/>
    </location>
</feature>
<evidence type="ECO:0000259" key="6">
    <source>
        <dbReference type="PROSITE" id="PS50199"/>
    </source>
</evidence>
<proteinExistence type="predicted"/>
<dbReference type="InterPro" id="IPR003349">
    <property type="entry name" value="JmjN"/>
</dbReference>
<dbReference type="SMART" id="SM00558">
    <property type="entry name" value="JmjC"/>
    <property type="match status" value="1"/>
</dbReference>
<dbReference type="SMART" id="SM00545">
    <property type="entry name" value="JmjN"/>
    <property type="match status" value="1"/>
</dbReference>
<keyword evidence="3" id="KW-0862">Zinc</keyword>
<evidence type="ECO:0000313" key="9">
    <source>
        <dbReference type="EMBL" id="CAE0651481.1"/>
    </source>
</evidence>
<gene>
    <name evidence="9" type="ORF">LGLO00237_LOCUS4945</name>
</gene>